<comment type="caution">
    <text evidence="1">The sequence shown here is derived from an EMBL/GenBank/DDBJ whole genome shotgun (WGS) entry which is preliminary data.</text>
</comment>
<dbReference type="AlphaFoldDB" id="A0A9Q1MYX0"/>
<keyword evidence="2" id="KW-1185">Reference proteome</keyword>
<reference evidence="2" key="1">
    <citation type="journal article" date="2023" name="Proc. Natl. Acad. Sci. U.S.A.">
        <title>Genomic and structural basis for evolution of tropane alkaloid biosynthesis.</title>
        <authorList>
            <person name="Wanga Y.-J."/>
            <person name="Taina T."/>
            <person name="Yua J.-Y."/>
            <person name="Lia J."/>
            <person name="Xua B."/>
            <person name="Chenc J."/>
            <person name="D'Auriad J.C."/>
            <person name="Huanga J.-P."/>
            <person name="Huanga S.-X."/>
        </authorList>
    </citation>
    <scope>NUCLEOTIDE SEQUENCE [LARGE SCALE GENOMIC DNA]</scope>
    <source>
        <strain evidence="2">cv. KIB-2019</strain>
    </source>
</reference>
<dbReference type="EMBL" id="JAJAGQ010000002">
    <property type="protein sequence ID" value="KAJ8569747.1"/>
    <property type="molecule type" value="Genomic_DNA"/>
</dbReference>
<protein>
    <submittedName>
        <fullName evidence="1">Uncharacterized protein</fullName>
    </submittedName>
</protein>
<accession>A0A9Q1MYX0</accession>
<organism evidence="1 2">
    <name type="scientific">Anisodus acutangulus</name>
    <dbReference type="NCBI Taxonomy" id="402998"/>
    <lineage>
        <taxon>Eukaryota</taxon>
        <taxon>Viridiplantae</taxon>
        <taxon>Streptophyta</taxon>
        <taxon>Embryophyta</taxon>
        <taxon>Tracheophyta</taxon>
        <taxon>Spermatophyta</taxon>
        <taxon>Magnoliopsida</taxon>
        <taxon>eudicotyledons</taxon>
        <taxon>Gunneridae</taxon>
        <taxon>Pentapetalae</taxon>
        <taxon>asterids</taxon>
        <taxon>lamiids</taxon>
        <taxon>Solanales</taxon>
        <taxon>Solanaceae</taxon>
        <taxon>Solanoideae</taxon>
        <taxon>Hyoscyameae</taxon>
        <taxon>Anisodus</taxon>
    </lineage>
</organism>
<gene>
    <name evidence="1" type="ORF">K7X08_006324</name>
</gene>
<evidence type="ECO:0000313" key="1">
    <source>
        <dbReference type="EMBL" id="KAJ8569747.1"/>
    </source>
</evidence>
<sequence>MVGDKRKDKLETYDEYSRLIIEPVGFTFFPGKTIKRISKIIKGLYRGTITSWDKVPVDLKSVGGSRNMRH</sequence>
<dbReference type="Proteomes" id="UP001152561">
    <property type="component" value="Unassembled WGS sequence"/>
</dbReference>
<proteinExistence type="predicted"/>
<dbReference type="OrthoDB" id="1325895at2759"/>
<name>A0A9Q1MYX0_9SOLA</name>
<evidence type="ECO:0000313" key="2">
    <source>
        <dbReference type="Proteomes" id="UP001152561"/>
    </source>
</evidence>